<accession>A0AAV4PT75</accession>
<dbReference type="Proteomes" id="UP001054837">
    <property type="component" value="Unassembled WGS sequence"/>
</dbReference>
<protein>
    <submittedName>
        <fullName evidence="1">Uncharacterized protein</fullName>
    </submittedName>
</protein>
<reference evidence="1 2" key="1">
    <citation type="submission" date="2021-06" db="EMBL/GenBank/DDBJ databases">
        <title>Caerostris darwini draft genome.</title>
        <authorList>
            <person name="Kono N."/>
            <person name="Arakawa K."/>
        </authorList>
    </citation>
    <scope>NUCLEOTIDE SEQUENCE [LARGE SCALE GENOMIC DNA]</scope>
</reference>
<evidence type="ECO:0000313" key="1">
    <source>
        <dbReference type="EMBL" id="GIY00136.1"/>
    </source>
</evidence>
<sequence>MEYGNEFGIILRDGFKKFNNTDSETNSVLSYRKYKEVNTLKVSSTFFKSWQVCFGYQVAFGLALFTNVVQNVQKLGQPPMFWIKLRCDVPFVFQDSQIETSFYFVQQVVFRSGPRGLGDVSFETSRAAGGPCRSTPCEGLDEVRSDTAHHCLEHLWQHGDERSHAHEEEQGETKVPRALSPPPICLLVAAMTTKHCLNRNRCPKARGSCMSDDIFSSVSSARLACSTLSQPSGTLAP</sequence>
<dbReference type="EMBL" id="BPLQ01003391">
    <property type="protein sequence ID" value="GIY00136.1"/>
    <property type="molecule type" value="Genomic_DNA"/>
</dbReference>
<comment type="caution">
    <text evidence="1">The sequence shown here is derived from an EMBL/GenBank/DDBJ whole genome shotgun (WGS) entry which is preliminary data.</text>
</comment>
<organism evidence="1 2">
    <name type="scientific">Caerostris darwini</name>
    <dbReference type="NCBI Taxonomy" id="1538125"/>
    <lineage>
        <taxon>Eukaryota</taxon>
        <taxon>Metazoa</taxon>
        <taxon>Ecdysozoa</taxon>
        <taxon>Arthropoda</taxon>
        <taxon>Chelicerata</taxon>
        <taxon>Arachnida</taxon>
        <taxon>Araneae</taxon>
        <taxon>Araneomorphae</taxon>
        <taxon>Entelegynae</taxon>
        <taxon>Araneoidea</taxon>
        <taxon>Araneidae</taxon>
        <taxon>Caerostris</taxon>
    </lineage>
</organism>
<name>A0AAV4PT75_9ARAC</name>
<dbReference type="AlphaFoldDB" id="A0AAV4PT75"/>
<proteinExistence type="predicted"/>
<gene>
    <name evidence="1" type="ORF">CDAR_501621</name>
</gene>
<evidence type="ECO:0000313" key="2">
    <source>
        <dbReference type="Proteomes" id="UP001054837"/>
    </source>
</evidence>
<keyword evidence="2" id="KW-1185">Reference proteome</keyword>